<dbReference type="AlphaFoldDB" id="A0AAD5K660"/>
<accession>A0AAD5K660</accession>
<gene>
    <name evidence="1" type="ORF">BDA99DRAFT_110383</name>
</gene>
<dbReference type="Proteomes" id="UP001209540">
    <property type="component" value="Unassembled WGS sequence"/>
</dbReference>
<reference evidence="1" key="1">
    <citation type="journal article" date="2022" name="IScience">
        <title>Evolution of zygomycete secretomes and the origins of terrestrial fungal ecologies.</title>
        <authorList>
            <person name="Chang Y."/>
            <person name="Wang Y."/>
            <person name="Mondo S."/>
            <person name="Ahrendt S."/>
            <person name="Andreopoulos W."/>
            <person name="Barry K."/>
            <person name="Beard J."/>
            <person name="Benny G.L."/>
            <person name="Blankenship S."/>
            <person name="Bonito G."/>
            <person name="Cuomo C."/>
            <person name="Desiro A."/>
            <person name="Gervers K.A."/>
            <person name="Hundley H."/>
            <person name="Kuo A."/>
            <person name="LaButti K."/>
            <person name="Lang B.F."/>
            <person name="Lipzen A."/>
            <person name="O'Donnell K."/>
            <person name="Pangilinan J."/>
            <person name="Reynolds N."/>
            <person name="Sandor L."/>
            <person name="Smith M.E."/>
            <person name="Tsang A."/>
            <person name="Grigoriev I.V."/>
            <person name="Stajich J.E."/>
            <person name="Spatafora J.W."/>
        </authorList>
    </citation>
    <scope>NUCLEOTIDE SEQUENCE</scope>
    <source>
        <strain evidence="1">RSA 2281</strain>
    </source>
</reference>
<sequence>MSNIQPLTISDIKRDTFIFEHDINNTIENHRNFREEYNNLLNKGPVPSDEENSDTQFKSKKEEHYAFEHHLREMRLRLSMYEFEVIETLPPWEPNYPYAIDRISSLLHKIRQYLSDSSSTHCPRHEQNQNAYDLVFSAMYFFFHNLYTCKIIVII</sequence>
<protein>
    <submittedName>
        <fullName evidence="1">Uncharacterized protein</fullName>
    </submittedName>
</protein>
<proteinExistence type="predicted"/>
<reference evidence="1" key="2">
    <citation type="submission" date="2023-02" db="EMBL/GenBank/DDBJ databases">
        <authorList>
            <consortium name="DOE Joint Genome Institute"/>
            <person name="Mondo S.J."/>
            <person name="Chang Y."/>
            <person name="Wang Y."/>
            <person name="Ahrendt S."/>
            <person name="Andreopoulos W."/>
            <person name="Barry K."/>
            <person name="Beard J."/>
            <person name="Benny G.L."/>
            <person name="Blankenship S."/>
            <person name="Bonito G."/>
            <person name="Cuomo C."/>
            <person name="Desiro A."/>
            <person name="Gervers K.A."/>
            <person name="Hundley H."/>
            <person name="Kuo A."/>
            <person name="LaButti K."/>
            <person name="Lang B.F."/>
            <person name="Lipzen A."/>
            <person name="O'Donnell K."/>
            <person name="Pangilinan J."/>
            <person name="Reynolds N."/>
            <person name="Sandor L."/>
            <person name="Smith M.W."/>
            <person name="Tsang A."/>
            <person name="Grigoriev I.V."/>
            <person name="Stajich J.E."/>
            <person name="Spatafora J.W."/>
        </authorList>
    </citation>
    <scope>NUCLEOTIDE SEQUENCE</scope>
    <source>
        <strain evidence="1">RSA 2281</strain>
    </source>
</reference>
<evidence type="ECO:0000313" key="1">
    <source>
        <dbReference type="EMBL" id="KAI9258035.1"/>
    </source>
</evidence>
<organism evidence="1 2">
    <name type="scientific">Phascolomyces articulosus</name>
    <dbReference type="NCBI Taxonomy" id="60185"/>
    <lineage>
        <taxon>Eukaryota</taxon>
        <taxon>Fungi</taxon>
        <taxon>Fungi incertae sedis</taxon>
        <taxon>Mucoromycota</taxon>
        <taxon>Mucoromycotina</taxon>
        <taxon>Mucoromycetes</taxon>
        <taxon>Mucorales</taxon>
        <taxon>Lichtheimiaceae</taxon>
        <taxon>Phascolomyces</taxon>
    </lineage>
</organism>
<name>A0AAD5K660_9FUNG</name>
<evidence type="ECO:0000313" key="2">
    <source>
        <dbReference type="Proteomes" id="UP001209540"/>
    </source>
</evidence>
<keyword evidence="2" id="KW-1185">Reference proteome</keyword>
<dbReference type="EMBL" id="JAIXMP010000019">
    <property type="protein sequence ID" value="KAI9258035.1"/>
    <property type="molecule type" value="Genomic_DNA"/>
</dbReference>
<comment type="caution">
    <text evidence="1">The sequence shown here is derived from an EMBL/GenBank/DDBJ whole genome shotgun (WGS) entry which is preliminary data.</text>
</comment>